<dbReference type="Proteomes" id="UP000262325">
    <property type="component" value="Unassembled WGS sequence"/>
</dbReference>
<evidence type="ECO:0000256" key="1">
    <source>
        <dbReference type="ARBA" id="ARBA00022527"/>
    </source>
</evidence>
<evidence type="ECO:0000259" key="2">
    <source>
        <dbReference type="Pfam" id="PF13581"/>
    </source>
</evidence>
<reference evidence="3 4" key="1">
    <citation type="journal article" date="2018" name="Nat. Biotechnol.">
        <title>A standardized bacterial taxonomy based on genome phylogeny substantially revises the tree of life.</title>
        <authorList>
            <person name="Parks D.H."/>
            <person name="Chuvochina M."/>
            <person name="Waite D.W."/>
            <person name="Rinke C."/>
            <person name="Skarshewski A."/>
            <person name="Chaumeil P.A."/>
            <person name="Hugenholtz P."/>
        </authorList>
    </citation>
    <scope>NUCLEOTIDE SEQUENCE [LARGE SCALE GENOMIC DNA]</scope>
    <source>
        <strain evidence="3">UBA8672</strain>
    </source>
</reference>
<evidence type="ECO:0000313" key="3">
    <source>
        <dbReference type="EMBL" id="HCW94194.1"/>
    </source>
</evidence>
<accession>A0A3D5QET1</accession>
<dbReference type="InterPro" id="IPR050267">
    <property type="entry name" value="Anti-sigma-factor_SerPK"/>
</dbReference>
<name>A0A3D5QET1_FLESI</name>
<gene>
    <name evidence="3" type="ORF">DHM44_11000</name>
</gene>
<evidence type="ECO:0000313" key="4">
    <source>
        <dbReference type="Proteomes" id="UP000262325"/>
    </source>
</evidence>
<dbReference type="CDD" id="cd16936">
    <property type="entry name" value="HATPase_RsbW-like"/>
    <property type="match status" value="1"/>
</dbReference>
<keyword evidence="1" id="KW-0808">Transferase</keyword>
<proteinExistence type="predicted"/>
<dbReference type="SUPFAM" id="SSF55874">
    <property type="entry name" value="ATPase domain of HSP90 chaperone/DNA topoisomerase II/histidine kinase"/>
    <property type="match status" value="1"/>
</dbReference>
<keyword evidence="1" id="KW-0418">Kinase</keyword>
<dbReference type="InterPro" id="IPR036890">
    <property type="entry name" value="HATPase_C_sf"/>
</dbReference>
<dbReference type="GO" id="GO:0004674">
    <property type="term" value="F:protein serine/threonine kinase activity"/>
    <property type="evidence" value="ECO:0007669"/>
    <property type="project" value="UniProtKB-KW"/>
</dbReference>
<dbReference type="Gene3D" id="3.30.565.10">
    <property type="entry name" value="Histidine kinase-like ATPase, C-terminal domain"/>
    <property type="match status" value="1"/>
</dbReference>
<dbReference type="EMBL" id="DPPF01000232">
    <property type="protein sequence ID" value="HCW94194.1"/>
    <property type="molecule type" value="Genomic_DNA"/>
</dbReference>
<dbReference type="PANTHER" id="PTHR35526">
    <property type="entry name" value="ANTI-SIGMA-F FACTOR RSBW-RELATED"/>
    <property type="match status" value="1"/>
</dbReference>
<sequence>MYTKPSVLELTVPGNIKLVSALGEMAELFVKSIIKNGCETQDIAFKINLVLTEAASNAIFYGCKSIDEQIKIKLELDNGIINIEVIDKGEGLELSDIHKPDPFDERGRGLYIIKQFMDSVDYYQNADGECVFTMKKYIATNSQII</sequence>
<dbReference type="AlphaFoldDB" id="A0A3D5QET1"/>
<organism evidence="3 4">
    <name type="scientific">Flexistipes sinusarabici</name>
    <dbReference type="NCBI Taxonomy" id="2352"/>
    <lineage>
        <taxon>Bacteria</taxon>
        <taxon>Pseudomonadati</taxon>
        <taxon>Deferribacterota</taxon>
        <taxon>Deferribacteres</taxon>
        <taxon>Deferribacterales</taxon>
        <taxon>Flexistipitaceae</taxon>
        <taxon>Flexistipes</taxon>
    </lineage>
</organism>
<feature type="domain" description="Histidine kinase/HSP90-like ATPase" evidence="2">
    <location>
        <begin position="35"/>
        <end position="131"/>
    </location>
</feature>
<dbReference type="InterPro" id="IPR003594">
    <property type="entry name" value="HATPase_dom"/>
</dbReference>
<dbReference type="PANTHER" id="PTHR35526:SF3">
    <property type="entry name" value="ANTI-SIGMA-F FACTOR RSBW"/>
    <property type="match status" value="1"/>
</dbReference>
<dbReference type="Pfam" id="PF13581">
    <property type="entry name" value="HATPase_c_2"/>
    <property type="match status" value="1"/>
</dbReference>
<comment type="caution">
    <text evidence="3">The sequence shown here is derived from an EMBL/GenBank/DDBJ whole genome shotgun (WGS) entry which is preliminary data.</text>
</comment>
<keyword evidence="1" id="KW-0723">Serine/threonine-protein kinase</keyword>
<protein>
    <recommendedName>
        <fullName evidence="2">Histidine kinase/HSP90-like ATPase domain-containing protein</fullName>
    </recommendedName>
</protein>